<evidence type="ECO:0000256" key="3">
    <source>
        <dbReference type="ARBA" id="ARBA00023163"/>
    </source>
</evidence>
<proteinExistence type="predicted"/>
<dbReference type="Gene3D" id="1.20.120.530">
    <property type="entry name" value="GntR ligand-binding domain-like"/>
    <property type="match status" value="1"/>
</dbReference>
<dbReference type="AlphaFoldDB" id="A0A1I3BKR3"/>
<sequence length="211" mass="22909">MLYDSLRERVLSLELAPGAALSRAEIAQSYGVSQTPVRDALQRLEAEGLVETFPQSRTQVSRIDLAHARETQFLRLGLELEVARVLAALPDPAAALAPARRILERQAAALADDDLESFSALDAGFHRALVEAAGHPALWDLIAERSGHIDRLRALNLPDPGKPLDILSRHREILEAIAAGDRAAAEAAVRRHLSGTLQAAEAIKARRPDCF</sequence>
<name>A0A1I3BKR3_9RHOB</name>
<dbReference type="InterPro" id="IPR036388">
    <property type="entry name" value="WH-like_DNA-bd_sf"/>
</dbReference>
<dbReference type="InterPro" id="IPR036390">
    <property type="entry name" value="WH_DNA-bd_sf"/>
</dbReference>
<dbReference type="STRING" id="1114924.SAMN05216258_101160"/>
<dbReference type="InterPro" id="IPR011711">
    <property type="entry name" value="GntR_C"/>
</dbReference>
<evidence type="ECO:0000256" key="2">
    <source>
        <dbReference type="ARBA" id="ARBA00023125"/>
    </source>
</evidence>
<dbReference type="PROSITE" id="PS50949">
    <property type="entry name" value="HTH_GNTR"/>
    <property type="match status" value="1"/>
</dbReference>
<dbReference type="PANTHER" id="PTHR43537:SF45">
    <property type="entry name" value="GNTR FAMILY REGULATORY PROTEIN"/>
    <property type="match status" value="1"/>
</dbReference>
<dbReference type="InterPro" id="IPR000524">
    <property type="entry name" value="Tscrpt_reg_HTH_GntR"/>
</dbReference>
<keyword evidence="1" id="KW-0805">Transcription regulation</keyword>
<gene>
    <name evidence="5" type="ORF">SAMN05216258_101160</name>
</gene>
<dbReference type="Proteomes" id="UP000199377">
    <property type="component" value="Unassembled WGS sequence"/>
</dbReference>
<dbReference type="GO" id="GO:0003700">
    <property type="term" value="F:DNA-binding transcription factor activity"/>
    <property type="evidence" value="ECO:0007669"/>
    <property type="project" value="InterPro"/>
</dbReference>
<keyword evidence="6" id="KW-1185">Reference proteome</keyword>
<dbReference type="Gene3D" id="1.10.10.10">
    <property type="entry name" value="Winged helix-like DNA-binding domain superfamily/Winged helix DNA-binding domain"/>
    <property type="match status" value="1"/>
</dbReference>
<dbReference type="PRINTS" id="PR00035">
    <property type="entry name" value="HTHGNTR"/>
</dbReference>
<dbReference type="SUPFAM" id="SSF48008">
    <property type="entry name" value="GntR ligand-binding domain-like"/>
    <property type="match status" value="1"/>
</dbReference>
<protein>
    <submittedName>
        <fullName evidence="5">DNA-binding transcriptional regulator, GntR family</fullName>
    </submittedName>
</protein>
<evidence type="ECO:0000256" key="1">
    <source>
        <dbReference type="ARBA" id="ARBA00023015"/>
    </source>
</evidence>
<dbReference type="EMBL" id="FOQH01000001">
    <property type="protein sequence ID" value="SFH62843.1"/>
    <property type="molecule type" value="Genomic_DNA"/>
</dbReference>
<dbReference type="InterPro" id="IPR008920">
    <property type="entry name" value="TF_FadR/GntR_C"/>
</dbReference>
<dbReference type="Pfam" id="PF00392">
    <property type="entry name" value="GntR"/>
    <property type="match status" value="1"/>
</dbReference>
<dbReference type="SMART" id="SM00345">
    <property type="entry name" value="HTH_GNTR"/>
    <property type="match status" value="1"/>
</dbReference>
<evidence type="ECO:0000259" key="4">
    <source>
        <dbReference type="PROSITE" id="PS50949"/>
    </source>
</evidence>
<organism evidence="5 6">
    <name type="scientific">Albimonas pacifica</name>
    <dbReference type="NCBI Taxonomy" id="1114924"/>
    <lineage>
        <taxon>Bacteria</taxon>
        <taxon>Pseudomonadati</taxon>
        <taxon>Pseudomonadota</taxon>
        <taxon>Alphaproteobacteria</taxon>
        <taxon>Rhodobacterales</taxon>
        <taxon>Paracoccaceae</taxon>
        <taxon>Albimonas</taxon>
    </lineage>
</organism>
<dbReference type="SMART" id="SM00895">
    <property type="entry name" value="FCD"/>
    <property type="match status" value="1"/>
</dbReference>
<dbReference type="SUPFAM" id="SSF46785">
    <property type="entry name" value="Winged helix' DNA-binding domain"/>
    <property type="match status" value="1"/>
</dbReference>
<accession>A0A1I3BKR3</accession>
<dbReference type="CDD" id="cd07377">
    <property type="entry name" value="WHTH_GntR"/>
    <property type="match status" value="1"/>
</dbReference>
<reference evidence="5 6" key="1">
    <citation type="submission" date="2016-10" db="EMBL/GenBank/DDBJ databases">
        <authorList>
            <person name="de Groot N.N."/>
        </authorList>
    </citation>
    <scope>NUCLEOTIDE SEQUENCE [LARGE SCALE GENOMIC DNA]</scope>
    <source>
        <strain evidence="5 6">CGMCC 1.11030</strain>
    </source>
</reference>
<keyword evidence="2 5" id="KW-0238">DNA-binding</keyword>
<dbReference type="PANTHER" id="PTHR43537">
    <property type="entry name" value="TRANSCRIPTIONAL REGULATOR, GNTR FAMILY"/>
    <property type="match status" value="1"/>
</dbReference>
<dbReference type="RefSeq" id="WP_245779012.1">
    <property type="nucleotide sequence ID" value="NZ_FOQH01000001.1"/>
</dbReference>
<feature type="domain" description="HTH gntR-type" evidence="4">
    <location>
        <begin position="1"/>
        <end position="63"/>
    </location>
</feature>
<dbReference type="Pfam" id="PF07729">
    <property type="entry name" value="FCD"/>
    <property type="match status" value="1"/>
</dbReference>
<evidence type="ECO:0000313" key="5">
    <source>
        <dbReference type="EMBL" id="SFH62843.1"/>
    </source>
</evidence>
<dbReference type="GO" id="GO:0003677">
    <property type="term" value="F:DNA binding"/>
    <property type="evidence" value="ECO:0007669"/>
    <property type="project" value="UniProtKB-KW"/>
</dbReference>
<evidence type="ECO:0000313" key="6">
    <source>
        <dbReference type="Proteomes" id="UP000199377"/>
    </source>
</evidence>
<keyword evidence="3" id="KW-0804">Transcription</keyword>